<comment type="caution">
    <text evidence="2">The sequence shown here is derived from an EMBL/GenBank/DDBJ whole genome shotgun (WGS) entry which is preliminary data.</text>
</comment>
<name>A0ABT9CFY9_9BACL</name>
<dbReference type="PANTHER" id="PTHR36444">
    <property type="entry name" value="TRANSCRIPTIONAL REGULATOR PROTEIN YOBU-RELATED"/>
    <property type="match status" value="1"/>
</dbReference>
<dbReference type="RefSeq" id="WP_305025391.1">
    <property type="nucleotide sequence ID" value="NZ_JAUQTB010000013.1"/>
</dbReference>
<evidence type="ECO:0000313" key="3">
    <source>
        <dbReference type="Proteomes" id="UP001240171"/>
    </source>
</evidence>
<evidence type="ECO:0000259" key="1">
    <source>
        <dbReference type="SMART" id="SM00871"/>
    </source>
</evidence>
<dbReference type="InterPro" id="IPR011256">
    <property type="entry name" value="Reg_factor_effector_dom_sf"/>
</dbReference>
<protein>
    <submittedName>
        <fullName evidence="2">Effector binding domain-containing protein</fullName>
    </submittedName>
</protein>
<dbReference type="Pfam" id="PF14526">
    <property type="entry name" value="Cass2"/>
    <property type="match status" value="1"/>
</dbReference>
<dbReference type="PANTHER" id="PTHR36444:SF2">
    <property type="entry name" value="TRANSCRIPTIONAL REGULATOR PROTEIN YOBU-RELATED"/>
    <property type="match status" value="1"/>
</dbReference>
<dbReference type="EMBL" id="JAUQTB010000013">
    <property type="protein sequence ID" value="MDO7908167.1"/>
    <property type="molecule type" value="Genomic_DNA"/>
</dbReference>
<proteinExistence type="predicted"/>
<keyword evidence="3" id="KW-1185">Reference proteome</keyword>
<dbReference type="SUPFAM" id="SSF55136">
    <property type="entry name" value="Probable bacterial effector-binding domain"/>
    <property type="match status" value="1"/>
</dbReference>
<dbReference type="Gene3D" id="3.20.80.10">
    <property type="entry name" value="Regulatory factor, effector binding domain"/>
    <property type="match status" value="1"/>
</dbReference>
<evidence type="ECO:0000313" key="2">
    <source>
        <dbReference type="EMBL" id="MDO7908167.1"/>
    </source>
</evidence>
<sequence length="128" mass="14272">MTTITAAKTITGQKVRTSNQHVEAIAGLWQDVLQWKLQGELFAVYTNYESDYTGEYDLIVGGEGEIPQGQVQVLIPEGSYHVVEVETADPQGVFKAWQQIWSSGIPRAYTTDFEHYAADGSIRIYLSV</sequence>
<dbReference type="Proteomes" id="UP001240171">
    <property type="component" value="Unassembled WGS sequence"/>
</dbReference>
<feature type="domain" description="AraC effector-binding" evidence="1">
    <location>
        <begin position="2"/>
        <end position="128"/>
    </location>
</feature>
<organism evidence="2 3">
    <name type="scientific">Paenibacillus lacisoli</name>
    <dbReference type="NCBI Taxonomy" id="3064525"/>
    <lineage>
        <taxon>Bacteria</taxon>
        <taxon>Bacillati</taxon>
        <taxon>Bacillota</taxon>
        <taxon>Bacilli</taxon>
        <taxon>Bacillales</taxon>
        <taxon>Paenibacillaceae</taxon>
        <taxon>Paenibacillus</taxon>
    </lineage>
</organism>
<dbReference type="InterPro" id="IPR029441">
    <property type="entry name" value="Cass2"/>
</dbReference>
<gene>
    <name evidence="2" type="ORF">Q5741_17325</name>
</gene>
<dbReference type="InterPro" id="IPR053182">
    <property type="entry name" value="YobU-like_regulator"/>
</dbReference>
<dbReference type="SMART" id="SM00871">
    <property type="entry name" value="AraC_E_bind"/>
    <property type="match status" value="1"/>
</dbReference>
<reference evidence="2 3" key="1">
    <citation type="submission" date="2023-07" db="EMBL/GenBank/DDBJ databases">
        <title>Paenibacillus sp. JX-17 nov. isolated from soil.</title>
        <authorList>
            <person name="Wan Y."/>
            <person name="Liu B."/>
        </authorList>
    </citation>
    <scope>NUCLEOTIDE SEQUENCE [LARGE SCALE GENOMIC DNA]</scope>
    <source>
        <strain evidence="2 3">JX-17</strain>
    </source>
</reference>
<accession>A0ABT9CFY9</accession>
<dbReference type="InterPro" id="IPR010499">
    <property type="entry name" value="AraC_E-bd"/>
</dbReference>